<dbReference type="InterPro" id="IPR016130">
    <property type="entry name" value="Tyr_Pase_AS"/>
</dbReference>
<dbReference type="PROSITE" id="PS50055">
    <property type="entry name" value="TYR_PHOSPHATASE_PTP"/>
    <property type="match status" value="1"/>
</dbReference>
<dbReference type="InterPro" id="IPR003595">
    <property type="entry name" value="Tyr_Pase_cat"/>
</dbReference>
<proteinExistence type="inferred from homology"/>
<dbReference type="InterPro" id="IPR000387">
    <property type="entry name" value="Tyr_Pase_dom"/>
</dbReference>
<evidence type="ECO:0000256" key="3">
    <source>
        <dbReference type="ARBA" id="ARBA00022801"/>
    </source>
</evidence>
<dbReference type="Proteomes" id="UP000007879">
    <property type="component" value="Unassembled WGS sequence"/>
</dbReference>
<reference evidence="7" key="2">
    <citation type="submission" date="2024-06" db="UniProtKB">
        <authorList>
            <consortium name="EnsemblMetazoa"/>
        </authorList>
    </citation>
    <scope>IDENTIFICATION</scope>
</reference>
<protein>
    <recommendedName>
        <fullName evidence="2">protein-tyrosine-phosphatase</fullName>
        <ecNumber evidence="2">3.1.3.48</ecNumber>
    </recommendedName>
</protein>
<evidence type="ECO:0000259" key="5">
    <source>
        <dbReference type="PROSITE" id="PS50055"/>
    </source>
</evidence>
<dbReference type="GO" id="GO:0004725">
    <property type="term" value="F:protein tyrosine phosphatase activity"/>
    <property type="evidence" value="ECO:0007669"/>
    <property type="project" value="UniProtKB-EC"/>
</dbReference>
<dbReference type="GeneID" id="100632647"/>
<evidence type="ECO:0000256" key="1">
    <source>
        <dbReference type="ARBA" id="ARBA00009580"/>
    </source>
</evidence>
<feature type="domain" description="Tyrosine specific protein phosphatases" evidence="6">
    <location>
        <begin position="144"/>
        <end position="215"/>
    </location>
</feature>
<dbReference type="InterPro" id="IPR050348">
    <property type="entry name" value="Protein-Tyr_Phosphatase"/>
</dbReference>
<dbReference type="PROSITE" id="PS50056">
    <property type="entry name" value="TYR_PHOSPHATASE_2"/>
    <property type="match status" value="1"/>
</dbReference>
<dbReference type="PRINTS" id="PR00700">
    <property type="entry name" value="PRTYPHPHTASE"/>
</dbReference>
<feature type="domain" description="Tyrosine-protein phosphatase" evidence="5">
    <location>
        <begin position="1"/>
        <end position="224"/>
    </location>
</feature>
<evidence type="ECO:0000256" key="4">
    <source>
        <dbReference type="ARBA" id="ARBA00022912"/>
    </source>
</evidence>
<dbReference type="CDD" id="cd00047">
    <property type="entry name" value="PTPc"/>
    <property type="match status" value="1"/>
</dbReference>
<organism evidence="7 8">
    <name type="scientific">Amphimedon queenslandica</name>
    <name type="common">Sponge</name>
    <dbReference type="NCBI Taxonomy" id="400682"/>
    <lineage>
        <taxon>Eukaryota</taxon>
        <taxon>Metazoa</taxon>
        <taxon>Porifera</taxon>
        <taxon>Demospongiae</taxon>
        <taxon>Heteroscleromorpha</taxon>
        <taxon>Haplosclerida</taxon>
        <taxon>Niphatidae</taxon>
        <taxon>Amphimedon</taxon>
    </lineage>
</organism>
<dbReference type="PANTHER" id="PTHR19134">
    <property type="entry name" value="RECEPTOR-TYPE TYROSINE-PROTEIN PHOSPHATASE"/>
    <property type="match status" value="1"/>
</dbReference>
<dbReference type="SMART" id="SM00194">
    <property type="entry name" value="PTPc"/>
    <property type="match status" value="1"/>
</dbReference>
<evidence type="ECO:0000259" key="6">
    <source>
        <dbReference type="PROSITE" id="PS50056"/>
    </source>
</evidence>
<keyword evidence="3" id="KW-0378">Hydrolase</keyword>
<sequence>DDNRITLRPMSGHKDCTNEYINACFIKDYSDEYQYIATQGPVSSTLVDFWRLIWQERPPIIVMITNVIEEGKVKCQQYWPDSDTKDYGPFSVTLNDEQVLTDYTVRKMHVKLVDSNDQPPLMITQYHFTSWPDHGVPEYATSILQFHRRIKNEYKPTKGPMLVHCSAGVGRTGTFMAIDMGLQQAEKEGGIDIISIINRMRQQRMKMVQTADQYIFVNDAVLESVTCGNTQVDSRNARIVFNRMSNLILN</sequence>
<name>A0AAN0IJF4_AMPQE</name>
<dbReference type="SMART" id="SM00404">
    <property type="entry name" value="PTPc_motif"/>
    <property type="match status" value="1"/>
</dbReference>
<dbReference type="SUPFAM" id="SSF52799">
    <property type="entry name" value="(Phosphotyrosine protein) phosphatases II"/>
    <property type="match status" value="1"/>
</dbReference>
<keyword evidence="8" id="KW-1185">Reference proteome</keyword>
<dbReference type="FunFam" id="3.90.190.10:FF:000185">
    <property type="entry name" value="Predicted protein"/>
    <property type="match status" value="1"/>
</dbReference>
<dbReference type="EnsemblMetazoa" id="XM_003391917.1">
    <property type="protein sequence ID" value="XP_003391965.1"/>
    <property type="gene ID" value="LOC100632647"/>
</dbReference>
<dbReference type="PANTHER" id="PTHR19134:SF562">
    <property type="entry name" value="PROTEIN-TYROSINE-PHOSPHATASE"/>
    <property type="match status" value="1"/>
</dbReference>
<dbReference type="KEGG" id="aqu:100632647"/>
<accession>A0AAN0IJF4</accession>
<keyword evidence="4" id="KW-0904">Protein phosphatase</keyword>
<dbReference type="InterPro" id="IPR000242">
    <property type="entry name" value="PTP_cat"/>
</dbReference>
<dbReference type="RefSeq" id="XP_003391965.1">
    <property type="nucleotide sequence ID" value="XM_003391917.1"/>
</dbReference>
<dbReference type="Gene3D" id="3.90.190.10">
    <property type="entry name" value="Protein tyrosine phosphatase superfamily"/>
    <property type="match status" value="1"/>
</dbReference>
<dbReference type="AlphaFoldDB" id="A0AAN0IJF4"/>
<dbReference type="PROSITE" id="PS00383">
    <property type="entry name" value="TYR_PHOSPHATASE_1"/>
    <property type="match status" value="1"/>
</dbReference>
<evidence type="ECO:0000313" key="8">
    <source>
        <dbReference type="Proteomes" id="UP000007879"/>
    </source>
</evidence>
<reference evidence="8" key="1">
    <citation type="journal article" date="2010" name="Nature">
        <title>The Amphimedon queenslandica genome and the evolution of animal complexity.</title>
        <authorList>
            <person name="Srivastava M."/>
            <person name="Simakov O."/>
            <person name="Chapman J."/>
            <person name="Fahey B."/>
            <person name="Gauthier M.E."/>
            <person name="Mitros T."/>
            <person name="Richards G.S."/>
            <person name="Conaco C."/>
            <person name="Dacre M."/>
            <person name="Hellsten U."/>
            <person name="Larroux C."/>
            <person name="Putnam N.H."/>
            <person name="Stanke M."/>
            <person name="Adamska M."/>
            <person name="Darling A."/>
            <person name="Degnan S.M."/>
            <person name="Oakley T.H."/>
            <person name="Plachetzki D.C."/>
            <person name="Zhai Y."/>
            <person name="Adamski M."/>
            <person name="Calcino A."/>
            <person name="Cummins S.F."/>
            <person name="Goodstein D.M."/>
            <person name="Harris C."/>
            <person name="Jackson D.J."/>
            <person name="Leys S.P."/>
            <person name="Shu S."/>
            <person name="Woodcroft B.J."/>
            <person name="Vervoort M."/>
            <person name="Kosik K.S."/>
            <person name="Manning G."/>
            <person name="Degnan B.M."/>
            <person name="Rokhsar D.S."/>
        </authorList>
    </citation>
    <scope>NUCLEOTIDE SEQUENCE [LARGE SCALE GENOMIC DNA]</scope>
</reference>
<evidence type="ECO:0000313" key="7">
    <source>
        <dbReference type="EnsemblMetazoa" id="XP_003391965.1"/>
    </source>
</evidence>
<dbReference type="EC" id="3.1.3.48" evidence="2"/>
<dbReference type="Pfam" id="PF00102">
    <property type="entry name" value="Y_phosphatase"/>
    <property type="match status" value="1"/>
</dbReference>
<evidence type="ECO:0000256" key="2">
    <source>
        <dbReference type="ARBA" id="ARBA00013064"/>
    </source>
</evidence>
<comment type="similarity">
    <text evidence="1">Belongs to the protein-tyrosine phosphatase family.</text>
</comment>
<dbReference type="InterPro" id="IPR029021">
    <property type="entry name" value="Prot-tyrosine_phosphatase-like"/>
</dbReference>